<dbReference type="EMBL" id="SEYY01000707">
    <property type="protein sequence ID" value="KAB7506677.1"/>
    <property type="molecule type" value="Genomic_DNA"/>
</dbReference>
<dbReference type="InterPro" id="IPR050328">
    <property type="entry name" value="Dev_Immune_Receptor"/>
</dbReference>
<organism evidence="4 5">
    <name type="scientific">Armadillidium nasatum</name>
    <dbReference type="NCBI Taxonomy" id="96803"/>
    <lineage>
        <taxon>Eukaryota</taxon>
        <taxon>Metazoa</taxon>
        <taxon>Ecdysozoa</taxon>
        <taxon>Arthropoda</taxon>
        <taxon>Crustacea</taxon>
        <taxon>Multicrustacea</taxon>
        <taxon>Malacostraca</taxon>
        <taxon>Eumalacostraca</taxon>
        <taxon>Peracarida</taxon>
        <taxon>Isopoda</taxon>
        <taxon>Oniscidea</taxon>
        <taxon>Crinocheta</taxon>
        <taxon>Armadillidiidae</taxon>
        <taxon>Armadillidium</taxon>
    </lineage>
</organism>
<keyword evidence="4" id="KW-0675">Receptor</keyword>
<evidence type="ECO:0000313" key="5">
    <source>
        <dbReference type="Proteomes" id="UP000326759"/>
    </source>
</evidence>
<dbReference type="Pfam" id="PF13855">
    <property type="entry name" value="LRR_8"/>
    <property type="match status" value="1"/>
</dbReference>
<evidence type="ECO:0000256" key="2">
    <source>
        <dbReference type="ARBA" id="ARBA00022729"/>
    </source>
</evidence>
<dbReference type="PROSITE" id="PS51450">
    <property type="entry name" value="LRR"/>
    <property type="match status" value="2"/>
</dbReference>
<dbReference type="SUPFAM" id="SSF52058">
    <property type="entry name" value="L domain-like"/>
    <property type="match status" value="1"/>
</dbReference>
<protein>
    <submittedName>
        <fullName evidence="4">Adhesion G protein-coupled receptor A2</fullName>
    </submittedName>
</protein>
<dbReference type="AlphaFoldDB" id="A0A5N5TKJ3"/>
<evidence type="ECO:0000256" key="1">
    <source>
        <dbReference type="ARBA" id="ARBA00022614"/>
    </source>
</evidence>
<gene>
    <name evidence="4" type="primary">adgra2</name>
    <name evidence="4" type="ORF">Anas_01477</name>
</gene>
<keyword evidence="5" id="KW-1185">Reference proteome</keyword>
<evidence type="ECO:0000313" key="4">
    <source>
        <dbReference type="EMBL" id="KAB7506677.1"/>
    </source>
</evidence>
<keyword evidence="1" id="KW-0433">Leucine-rich repeat</keyword>
<name>A0A5N5TKJ3_9CRUS</name>
<evidence type="ECO:0000256" key="3">
    <source>
        <dbReference type="ARBA" id="ARBA00022737"/>
    </source>
</evidence>
<dbReference type="InterPro" id="IPR003591">
    <property type="entry name" value="Leu-rich_rpt_typical-subtyp"/>
</dbReference>
<dbReference type="InterPro" id="IPR001611">
    <property type="entry name" value="Leu-rich_rpt"/>
</dbReference>
<dbReference type="PANTHER" id="PTHR24373">
    <property type="entry name" value="SLIT RELATED LEUCINE-RICH REPEAT NEURONAL PROTEIN"/>
    <property type="match status" value="1"/>
</dbReference>
<accession>A0A5N5TKJ3</accession>
<dbReference type="InterPro" id="IPR032675">
    <property type="entry name" value="LRR_dom_sf"/>
</dbReference>
<dbReference type="Gene3D" id="3.80.10.10">
    <property type="entry name" value="Ribonuclease Inhibitor"/>
    <property type="match status" value="1"/>
</dbReference>
<dbReference type="Proteomes" id="UP000326759">
    <property type="component" value="Unassembled WGS sequence"/>
</dbReference>
<dbReference type="PANTHER" id="PTHR24373:SF275">
    <property type="entry name" value="TIR DOMAIN-CONTAINING PROTEIN"/>
    <property type="match status" value="1"/>
</dbReference>
<dbReference type="Pfam" id="PF00560">
    <property type="entry name" value="LRR_1"/>
    <property type="match status" value="1"/>
</dbReference>
<dbReference type="OrthoDB" id="676979at2759"/>
<reference evidence="4 5" key="1">
    <citation type="journal article" date="2019" name="PLoS Biol.">
        <title>Sex chromosomes control vertical transmission of feminizing Wolbachia symbionts in an isopod.</title>
        <authorList>
            <person name="Becking T."/>
            <person name="Chebbi M.A."/>
            <person name="Giraud I."/>
            <person name="Moumen B."/>
            <person name="Laverre T."/>
            <person name="Caubet Y."/>
            <person name="Peccoud J."/>
            <person name="Gilbert C."/>
            <person name="Cordaux R."/>
        </authorList>
    </citation>
    <scope>NUCLEOTIDE SEQUENCE [LARGE SCALE GENOMIC DNA]</scope>
    <source>
        <strain evidence="4">ANa2</strain>
        <tissue evidence="4">Whole body excluding digestive tract and cuticle</tissue>
    </source>
</reference>
<keyword evidence="2" id="KW-0732">Signal</keyword>
<comment type="caution">
    <text evidence="4">The sequence shown here is derived from an EMBL/GenBank/DDBJ whole genome shotgun (WGS) entry which is preliminary data.</text>
</comment>
<proteinExistence type="predicted"/>
<dbReference type="SMART" id="SM00369">
    <property type="entry name" value="LRR_TYP"/>
    <property type="match status" value="4"/>
</dbReference>
<keyword evidence="3" id="KW-0677">Repeat</keyword>
<sequence>MKGISCIDVCETQLCDCKVDRADCKNKNLTEINEDLDISSNAIKIIESSTFENINISVLALNLRNNLINTIDEDTFYLIPTLVRLDLSYNQISVLPDGLFDEVGHLQHLDLSFNPIKELEETLFMNLKNLKNH</sequence>